<evidence type="ECO:0000313" key="3">
    <source>
        <dbReference type="EMBL" id="RKN77824.1"/>
    </source>
</evidence>
<dbReference type="InterPro" id="IPR036116">
    <property type="entry name" value="FN3_sf"/>
</dbReference>
<dbReference type="CDD" id="cd00063">
    <property type="entry name" value="FN3"/>
    <property type="match status" value="1"/>
</dbReference>
<dbReference type="InterPro" id="IPR003961">
    <property type="entry name" value="FN3_dom"/>
</dbReference>
<dbReference type="SMART" id="SM00060">
    <property type="entry name" value="FN3"/>
    <property type="match status" value="1"/>
</dbReference>
<name>A0A3B0C0K8_9FLAO</name>
<sequence length="468" mass="50654">MKSILKLSLLLIGAFSFAQNNLLDTSTWTVGTGSVSGFSVNGADAENVREVGLSPHGNNVVLWKAVPDGSDNADGGWNGSYINIDHTKTYRFSVWIKKTNSTDGTTYFGLYTKDAADNHTTLLLDNTANNNPYFWAGDTPQLDKWYLLVGFVHNSSYTGTTVNGGVYDGVTGTKVLNGLQDFKFTANATRLMHRVYLYFNANTLDRQFFYSPTIYEINGQEPTIQELINGPNGGDTQPPTAPTLSSIGQTDTTADLSWTGATDDTAVTAYKIYKDGTLEATLGSVSTYQVTGLTAGTTYNFTVTALDAAGNESPVSNAVSVTTNGSSGGGGTIWNEANSVASYAGNVAVGTATVPSGYQMAIDGKLITEEVKVQLSGAWPDYVFAEDYTLPTFEEVEKHIQEKGRLINIPSADEVDANGIELGEMNKLLLEKIEEQMLYILDQEKKIKGLQGLENRIRVLEKMLKTKN</sequence>
<dbReference type="Pfam" id="PF00041">
    <property type="entry name" value="fn3"/>
    <property type="match status" value="1"/>
</dbReference>
<comment type="caution">
    <text evidence="3">The sequence shown here is derived from an EMBL/GenBank/DDBJ whole genome shotgun (WGS) entry which is preliminary data.</text>
</comment>
<dbReference type="Gene3D" id="2.60.40.10">
    <property type="entry name" value="Immunoglobulins"/>
    <property type="match status" value="1"/>
</dbReference>
<accession>A0A3B0C0K8</accession>
<dbReference type="PROSITE" id="PS50853">
    <property type="entry name" value="FN3"/>
    <property type="match status" value="1"/>
</dbReference>
<protein>
    <submittedName>
        <fullName evidence="3">Fibronectin type III domain-containing protein</fullName>
    </submittedName>
</protein>
<organism evidence="3 4">
    <name type="scientific">Ulvibacterium marinum</name>
    <dbReference type="NCBI Taxonomy" id="2419782"/>
    <lineage>
        <taxon>Bacteria</taxon>
        <taxon>Pseudomonadati</taxon>
        <taxon>Bacteroidota</taxon>
        <taxon>Flavobacteriia</taxon>
        <taxon>Flavobacteriales</taxon>
        <taxon>Flavobacteriaceae</taxon>
        <taxon>Ulvibacterium</taxon>
    </lineage>
</organism>
<dbReference type="InterPro" id="IPR013783">
    <property type="entry name" value="Ig-like_fold"/>
</dbReference>
<feature type="signal peptide" evidence="1">
    <location>
        <begin position="1"/>
        <end position="18"/>
    </location>
</feature>
<evidence type="ECO:0000313" key="4">
    <source>
        <dbReference type="Proteomes" id="UP000276603"/>
    </source>
</evidence>
<dbReference type="OrthoDB" id="9808753at2"/>
<dbReference type="SUPFAM" id="SSF49265">
    <property type="entry name" value="Fibronectin type III"/>
    <property type="match status" value="1"/>
</dbReference>
<evidence type="ECO:0000259" key="2">
    <source>
        <dbReference type="PROSITE" id="PS50853"/>
    </source>
</evidence>
<dbReference type="AlphaFoldDB" id="A0A3B0C0K8"/>
<dbReference type="EMBL" id="RBCJ01000005">
    <property type="protein sequence ID" value="RKN77824.1"/>
    <property type="molecule type" value="Genomic_DNA"/>
</dbReference>
<keyword evidence="4" id="KW-1185">Reference proteome</keyword>
<dbReference type="Proteomes" id="UP000276603">
    <property type="component" value="Unassembled WGS sequence"/>
</dbReference>
<dbReference type="RefSeq" id="WP_120713722.1">
    <property type="nucleotide sequence ID" value="NZ_RBCJ01000005.1"/>
</dbReference>
<evidence type="ECO:0000256" key="1">
    <source>
        <dbReference type="SAM" id="SignalP"/>
    </source>
</evidence>
<proteinExistence type="predicted"/>
<feature type="chain" id="PRO_5017275794" evidence="1">
    <location>
        <begin position="19"/>
        <end position="468"/>
    </location>
</feature>
<gene>
    <name evidence="3" type="ORF">D7Z94_21525</name>
</gene>
<reference evidence="3 4" key="1">
    <citation type="submission" date="2018-10" db="EMBL/GenBank/DDBJ databases">
        <title>Ulvibacterium marinum gen. nov., sp. nov., a novel marine bacterium of the family Flavobacteriaceae, isolated from a culture of the green alga Ulva prolifera.</title>
        <authorList>
            <person name="Zhang Z."/>
        </authorList>
    </citation>
    <scope>NUCLEOTIDE SEQUENCE [LARGE SCALE GENOMIC DNA]</scope>
    <source>
        <strain evidence="3 4">CCMM003</strain>
    </source>
</reference>
<feature type="domain" description="Fibronectin type-III" evidence="2">
    <location>
        <begin position="238"/>
        <end position="326"/>
    </location>
</feature>
<keyword evidence="1" id="KW-0732">Signal</keyword>